<gene>
    <name evidence="1" type="ORF">LSALG_LOCUS21575</name>
</gene>
<evidence type="ECO:0000313" key="1">
    <source>
        <dbReference type="EMBL" id="CAI9281905.1"/>
    </source>
</evidence>
<protein>
    <submittedName>
        <fullName evidence="1">Uncharacterized protein</fullName>
    </submittedName>
</protein>
<sequence>MLYGKVCGGAVRKGIDPSIVGIQNQLTRVLTVIKPPDCGVLVVIVVDGCDAIMVVISGSNDMMDLTRLLDVLLASPVSSVIVLKVDDVWLRIACGHTPDGTK</sequence>
<dbReference type="AlphaFoldDB" id="A0AA36E539"/>
<evidence type="ECO:0000313" key="2">
    <source>
        <dbReference type="Proteomes" id="UP001177003"/>
    </source>
</evidence>
<proteinExistence type="predicted"/>
<organism evidence="1 2">
    <name type="scientific">Lactuca saligna</name>
    <name type="common">Willowleaf lettuce</name>
    <dbReference type="NCBI Taxonomy" id="75948"/>
    <lineage>
        <taxon>Eukaryota</taxon>
        <taxon>Viridiplantae</taxon>
        <taxon>Streptophyta</taxon>
        <taxon>Embryophyta</taxon>
        <taxon>Tracheophyta</taxon>
        <taxon>Spermatophyta</taxon>
        <taxon>Magnoliopsida</taxon>
        <taxon>eudicotyledons</taxon>
        <taxon>Gunneridae</taxon>
        <taxon>Pentapetalae</taxon>
        <taxon>asterids</taxon>
        <taxon>campanulids</taxon>
        <taxon>Asterales</taxon>
        <taxon>Asteraceae</taxon>
        <taxon>Cichorioideae</taxon>
        <taxon>Cichorieae</taxon>
        <taxon>Lactucinae</taxon>
        <taxon>Lactuca</taxon>
    </lineage>
</organism>
<keyword evidence="2" id="KW-1185">Reference proteome</keyword>
<accession>A0AA36E539</accession>
<dbReference type="EMBL" id="OX465080">
    <property type="protein sequence ID" value="CAI9281905.1"/>
    <property type="molecule type" value="Genomic_DNA"/>
</dbReference>
<reference evidence="1" key="1">
    <citation type="submission" date="2023-04" db="EMBL/GenBank/DDBJ databases">
        <authorList>
            <person name="Vijverberg K."/>
            <person name="Xiong W."/>
            <person name="Schranz E."/>
        </authorList>
    </citation>
    <scope>NUCLEOTIDE SEQUENCE</scope>
</reference>
<name>A0AA36E539_LACSI</name>
<dbReference type="Proteomes" id="UP001177003">
    <property type="component" value="Chromosome 4"/>
</dbReference>